<dbReference type="EMBL" id="LATX01001698">
    <property type="protein sequence ID" value="KTB39230.1"/>
    <property type="molecule type" value="Genomic_DNA"/>
</dbReference>
<dbReference type="AlphaFoldDB" id="A0A0W0FSF9"/>
<evidence type="ECO:0000256" key="5">
    <source>
        <dbReference type="SAM" id="Phobius"/>
    </source>
</evidence>
<dbReference type="SUPFAM" id="SSF161084">
    <property type="entry name" value="MAPEG domain-like"/>
    <property type="match status" value="1"/>
</dbReference>
<organism evidence="6 7">
    <name type="scientific">Moniliophthora roreri</name>
    <name type="common">Frosty pod rot fungus</name>
    <name type="synonym">Monilia roreri</name>
    <dbReference type="NCBI Taxonomy" id="221103"/>
    <lineage>
        <taxon>Eukaryota</taxon>
        <taxon>Fungi</taxon>
        <taxon>Dikarya</taxon>
        <taxon>Basidiomycota</taxon>
        <taxon>Agaricomycotina</taxon>
        <taxon>Agaricomycetes</taxon>
        <taxon>Agaricomycetidae</taxon>
        <taxon>Agaricales</taxon>
        <taxon>Marasmiineae</taxon>
        <taxon>Marasmiaceae</taxon>
        <taxon>Moniliophthora</taxon>
    </lineage>
</organism>
<comment type="subcellular location">
    <subcellularLocation>
        <location evidence="1">Membrane</location>
        <topology evidence="1">Multi-pass membrane protein</topology>
    </subcellularLocation>
</comment>
<accession>A0A0W0FSF9</accession>
<evidence type="ECO:0000313" key="7">
    <source>
        <dbReference type="Proteomes" id="UP000054988"/>
    </source>
</evidence>
<dbReference type="GO" id="GO:0016020">
    <property type="term" value="C:membrane"/>
    <property type="evidence" value="ECO:0007669"/>
    <property type="project" value="UniProtKB-SubCell"/>
</dbReference>
<feature type="transmembrane region" description="Helical" evidence="5">
    <location>
        <begin position="78"/>
        <end position="103"/>
    </location>
</feature>
<dbReference type="GO" id="GO:0005783">
    <property type="term" value="C:endoplasmic reticulum"/>
    <property type="evidence" value="ECO:0007669"/>
    <property type="project" value="TreeGrafter"/>
</dbReference>
<reference evidence="6 7" key="1">
    <citation type="submission" date="2015-12" db="EMBL/GenBank/DDBJ databases">
        <title>Draft genome sequence of Moniliophthora roreri, the causal agent of frosty pod rot of cacao.</title>
        <authorList>
            <person name="Aime M.C."/>
            <person name="Diaz-Valderrama J.R."/>
            <person name="Kijpornyongpan T."/>
            <person name="Phillips-Mora W."/>
        </authorList>
    </citation>
    <scope>NUCLEOTIDE SEQUENCE [LARGE SCALE GENOMIC DNA]</scope>
    <source>
        <strain evidence="6 7">MCA 2952</strain>
    </source>
</reference>
<evidence type="ECO:0008006" key="8">
    <source>
        <dbReference type="Google" id="ProtNLM"/>
    </source>
</evidence>
<dbReference type="PANTHER" id="PTHR10250">
    <property type="entry name" value="MICROSOMAL GLUTATHIONE S-TRANSFERASE"/>
    <property type="match status" value="1"/>
</dbReference>
<evidence type="ECO:0000313" key="6">
    <source>
        <dbReference type="EMBL" id="KTB39230.1"/>
    </source>
</evidence>
<protein>
    <recommendedName>
        <fullName evidence="8">Membrane-associated proteins in eicosanoid and glutathione metabolism</fullName>
    </recommendedName>
</protein>
<dbReference type="GO" id="GO:0004364">
    <property type="term" value="F:glutathione transferase activity"/>
    <property type="evidence" value="ECO:0007669"/>
    <property type="project" value="TreeGrafter"/>
</dbReference>
<keyword evidence="3 5" id="KW-1133">Transmembrane helix</keyword>
<dbReference type="InterPro" id="IPR001129">
    <property type="entry name" value="Membr-assoc_MAPEG"/>
</dbReference>
<dbReference type="GO" id="GO:0004602">
    <property type="term" value="F:glutathione peroxidase activity"/>
    <property type="evidence" value="ECO:0007669"/>
    <property type="project" value="TreeGrafter"/>
</dbReference>
<keyword evidence="4 5" id="KW-0472">Membrane</keyword>
<dbReference type="InterPro" id="IPR023352">
    <property type="entry name" value="MAPEG-like_dom_sf"/>
</dbReference>
<dbReference type="Pfam" id="PF01124">
    <property type="entry name" value="MAPEG"/>
    <property type="match status" value="1"/>
</dbReference>
<gene>
    <name evidence="6" type="ORF">WG66_8190</name>
</gene>
<proteinExistence type="predicted"/>
<evidence type="ECO:0000256" key="4">
    <source>
        <dbReference type="ARBA" id="ARBA00023136"/>
    </source>
</evidence>
<evidence type="ECO:0000256" key="1">
    <source>
        <dbReference type="ARBA" id="ARBA00004141"/>
    </source>
</evidence>
<dbReference type="PANTHER" id="PTHR10250:SF26">
    <property type="entry name" value="GLUTATHIONE S-TRANSFERASE 3, MITOCHONDRIAL"/>
    <property type="match status" value="1"/>
</dbReference>
<evidence type="ECO:0000256" key="2">
    <source>
        <dbReference type="ARBA" id="ARBA00022692"/>
    </source>
</evidence>
<dbReference type="InterPro" id="IPR050997">
    <property type="entry name" value="MAPEG"/>
</dbReference>
<keyword evidence="2 5" id="KW-0812">Transmembrane</keyword>
<feature type="transmembrane region" description="Helical" evidence="5">
    <location>
        <begin position="12"/>
        <end position="32"/>
    </location>
</feature>
<dbReference type="Gene3D" id="1.20.120.550">
    <property type="entry name" value="Membrane associated eicosanoid/glutathione metabolism-like domain"/>
    <property type="match status" value="1"/>
</dbReference>
<comment type="caution">
    <text evidence="6">The sequence shown here is derived from an EMBL/GenBank/DDBJ whole genome shotgun (WGS) entry which is preliminary data.</text>
</comment>
<name>A0A0W0FSF9_MONRR</name>
<dbReference type="Proteomes" id="UP000054988">
    <property type="component" value="Unassembled WGS sequence"/>
</dbReference>
<dbReference type="GO" id="GO:0005635">
    <property type="term" value="C:nuclear envelope"/>
    <property type="evidence" value="ECO:0007669"/>
    <property type="project" value="TreeGrafter"/>
</dbReference>
<evidence type="ECO:0000256" key="3">
    <source>
        <dbReference type="ARBA" id="ARBA00022989"/>
    </source>
</evidence>
<sequence>MPTTIIVPDGLPLVGASLLSTVVLLIGQSIVVGRHRKAAKIAYPQLYAEKAQEEASLEAKKFNCAQRAHQNTLENIPIVWLTTCIAAAKYPILAASLTGLWSLSRYFYTRGYVTGDPTKRLRGGYLGSLTVLGLLGSSFYIVGKGVMEYLGF</sequence>
<feature type="transmembrane region" description="Helical" evidence="5">
    <location>
        <begin position="123"/>
        <end position="142"/>
    </location>
</feature>
<dbReference type="eggNOG" id="ENOG502S4E5">
    <property type="taxonomic scope" value="Eukaryota"/>
</dbReference>